<protein>
    <submittedName>
        <fullName evidence="5">Carbohydrate kinase</fullName>
    </submittedName>
</protein>
<reference evidence="5" key="1">
    <citation type="submission" date="2021-03" db="EMBL/GenBank/DDBJ databases">
        <title>Proteiniclasticum marinus sp. nov., isolated from tidal flat sediment.</title>
        <authorList>
            <person name="Namirimu T."/>
            <person name="Yang J.-A."/>
            <person name="Yang S.-H."/>
            <person name="Kim Y.-J."/>
            <person name="Kwon K.K."/>
        </authorList>
    </citation>
    <scope>NUCLEOTIDE SEQUENCE</scope>
    <source>
        <strain evidence="5">SCR006</strain>
    </source>
</reference>
<comment type="similarity">
    <text evidence="1">Belongs to the FGGY kinase family.</text>
</comment>
<dbReference type="PANTHER" id="PTHR43095:SF2">
    <property type="entry name" value="GLUCONOKINASE"/>
    <property type="match status" value="1"/>
</dbReference>
<keyword evidence="3 5" id="KW-0418">Kinase</keyword>
<evidence type="ECO:0000313" key="6">
    <source>
        <dbReference type="Proteomes" id="UP000664218"/>
    </source>
</evidence>
<evidence type="ECO:0000313" key="5">
    <source>
        <dbReference type="EMBL" id="MBO1265431.1"/>
    </source>
</evidence>
<evidence type="ECO:0000259" key="4">
    <source>
        <dbReference type="Pfam" id="PF00370"/>
    </source>
</evidence>
<evidence type="ECO:0000256" key="2">
    <source>
        <dbReference type="ARBA" id="ARBA00022679"/>
    </source>
</evidence>
<accession>A0A939H962</accession>
<dbReference type="PIRSF" id="PIRSF000538">
    <property type="entry name" value="GlpK"/>
    <property type="match status" value="1"/>
</dbReference>
<keyword evidence="2" id="KW-0808">Transferase</keyword>
<dbReference type="InterPro" id="IPR018484">
    <property type="entry name" value="FGGY_N"/>
</dbReference>
<feature type="domain" description="Carbohydrate kinase FGGY N-terminal" evidence="4">
    <location>
        <begin position="6"/>
        <end position="243"/>
    </location>
</feature>
<dbReference type="EMBL" id="JAFNJU010000007">
    <property type="protein sequence ID" value="MBO1265431.1"/>
    <property type="molecule type" value="Genomic_DNA"/>
</dbReference>
<dbReference type="Pfam" id="PF00370">
    <property type="entry name" value="FGGY_N"/>
    <property type="match status" value="1"/>
</dbReference>
<comment type="caution">
    <text evidence="5">The sequence shown here is derived from an EMBL/GenBank/DDBJ whole genome shotgun (WGS) entry which is preliminary data.</text>
</comment>
<dbReference type="Gene3D" id="3.30.420.40">
    <property type="match status" value="2"/>
</dbReference>
<dbReference type="AlphaFoldDB" id="A0A939H962"/>
<dbReference type="SUPFAM" id="SSF53067">
    <property type="entry name" value="Actin-like ATPase domain"/>
    <property type="match status" value="2"/>
</dbReference>
<proteinExistence type="inferred from homology"/>
<dbReference type="GO" id="GO:0005975">
    <property type="term" value="P:carbohydrate metabolic process"/>
    <property type="evidence" value="ECO:0007669"/>
    <property type="project" value="InterPro"/>
</dbReference>
<name>A0A939H962_9CLOT</name>
<organism evidence="5 6">
    <name type="scientific">Proteiniclasticum aestuarii</name>
    <dbReference type="NCBI Taxonomy" id="2817862"/>
    <lineage>
        <taxon>Bacteria</taxon>
        <taxon>Bacillati</taxon>
        <taxon>Bacillota</taxon>
        <taxon>Clostridia</taxon>
        <taxon>Eubacteriales</taxon>
        <taxon>Clostridiaceae</taxon>
        <taxon>Proteiniclasticum</taxon>
    </lineage>
</organism>
<dbReference type="Proteomes" id="UP000664218">
    <property type="component" value="Unassembled WGS sequence"/>
</dbReference>
<dbReference type="InterPro" id="IPR050406">
    <property type="entry name" value="FGGY_Carb_Kinase"/>
</dbReference>
<keyword evidence="6" id="KW-1185">Reference proteome</keyword>
<dbReference type="InterPro" id="IPR043129">
    <property type="entry name" value="ATPase_NBD"/>
</dbReference>
<evidence type="ECO:0000256" key="3">
    <source>
        <dbReference type="ARBA" id="ARBA00022777"/>
    </source>
</evidence>
<evidence type="ECO:0000256" key="1">
    <source>
        <dbReference type="ARBA" id="ARBA00009156"/>
    </source>
</evidence>
<dbReference type="RefSeq" id="WP_207599949.1">
    <property type="nucleotide sequence ID" value="NZ_JAFNJU010000007.1"/>
</dbReference>
<gene>
    <name evidence="5" type="ORF">J3A84_10350</name>
</gene>
<dbReference type="InterPro" id="IPR000577">
    <property type="entry name" value="Carb_kinase_FGGY"/>
</dbReference>
<dbReference type="PANTHER" id="PTHR43095">
    <property type="entry name" value="SUGAR KINASE"/>
    <property type="match status" value="1"/>
</dbReference>
<dbReference type="GO" id="GO:0016301">
    <property type="term" value="F:kinase activity"/>
    <property type="evidence" value="ECO:0007669"/>
    <property type="project" value="UniProtKB-KW"/>
</dbReference>
<dbReference type="CDD" id="cd07798">
    <property type="entry name" value="ASKHA_NBD_FGGY_YoaC-like"/>
    <property type="match status" value="1"/>
</dbReference>
<sequence length="481" mass="54670">MNNKNYLVVDSGTGNCKIVLIEATGHIVDVLSFENKYYKDYEYTDAQYFIPQEWEEKILSACKELVNRNRNTKIDAVISTSARQSVVLYDEKGNAYYGLPNIDNRGKDWMDEITDRGEIYDKTGRWVTEDFPAAKIFGLSKKKPDLFRKMHKFTSVSEWVGSIFTGEICIEPSQACETQLYNINIGDWDEALCKSYKIPVTVLPELKDAGQKLGDVKESVLTYLGLEYGVIFIVGGADTQMALKGINIKSNEFGIISGTTSPVLTLNNEKIYDPEEKCWVNVDLASNHYVIETNPGVTGLNYQRLKNLIAPAISYEEIESMYDKMESYKCTVSLTSLDFAKKRSLGPGGIILTSPLNTMESIHDILWSAMADIACSIYTQYLNLNSMTSNMKDYIKCGGGGFRSRTLCQMLADMTDRKILLYNKFEQATTIGTIVLVNRYFGEEENLELSVLREYTPRKDSLVLQYYKDWKKNRKLISERN</sequence>